<feature type="domain" description="Pyrrolo-quinoline quinone repeat" evidence="1">
    <location>
        <begin position="273"/>
        <end position="393"/>
    </location>
</feature>
<dbReference type="EMBL" id="FNIA01000020">
    <property type="protein sequence ID" value="SDN20852.1"/>
    <property type="molecule type" value="Genomic_DNA"/>
</dbReference>
<dbReference type="Proteomes" id="UP000199370">
    <property type="component" value="Unassembled WGS sequence"/>
</dbReference>
<dbReference type="Gene3D" id="2.130.10.10">
    <property type="entry name" value="YVTN repeat-like/Quinoprotein amine dehydrogenase"/>
    <property type="match status" value="2"/>
</dbReference>
<proteinExistence type="predicted"/>
<dbReference type="RefSeq" id="WP_217639164.1">
    <property type="nucleotide sequence ID" value="NZ_FNIA01000020.1"/>
</dbReference>
<dbReference type="OrthoDB" id="145878at2157"/>
<dbReference type="STRING" id="996166.SAMN05192554_12056"/>
<dbReference type="Pfam" id="PF13360">
    <property type="entry name" value="PQQ_2"/>
    <property type="match status" value="2"/>
</dbReference>
<dbReference type="InterPro" id="IPR002372">
    <property type="entry name" value="PQQ_rpt_dom"/>
</dbReference>
<sequence>MPSHSRRRFLAAVGAASTVLTGCLSGGDATPSGDLGTVDGSWRMAGRNGGHTRRVPDGPADPETVWLTELDGARATGTPAVVRGDMYVPVDAASDSSRYRHRIHALEAATGEERWQVPLRANPNGPPAVRGNHVVVTARRSVERGRVVCFDSRYGDEHWLYDVDARLTAPPTIAGAVAYVPDSDGWVHALSVFDGAVRWSRRLGDDDDHAPSFSEAVAVHDGVLYVGSSSGRTGVTALDAATGAVRWQLSTAPVMGGPVVHGDRVVVRTRHAVVAFDLDGTHRWSFGVADGDVLPVAVDDQHVYVATRDRLSPRISAVDRRGETVWTYESAEQRVGTPTVVGDSVVVRGRDSLVGLSRDTGEERWTRSPDGTGRAVVTPNAMLLSGYGGRVVALGDG</sequence>
<dbReference type="SUPFAM" id="SSF50998">
    <property type="entry name" value="Quinoprotein alcohol dehydrogenase-like"/>
    <property type="match status" value="2"/>
</dbReference>
<organism evidence="2 3">
    <name type="scientific">Haloarchaeobius iranensis</name>
    <dbReference type="NCBI Taxonomy" id="996166"/>
    <lineage>
        <taxon>Archaea</taxon>
        <taxon>Methanobacteriati</taxon>
        <taxon>Methanobacteriota</taxon>
        <taxon>Stenosarchaea group</taxon>
        <taxon>Halobacteria</taxon>
        <taxon>Halobacteriales</taxon>
        <taxon>Halorubellaceae</taxon>
        <taxon>Haloarchaeobius</taxon>
    </lineage>
</organism>
<protein>
    <submittedName>
        <fullName evidence="2">PQQ-like domain-containing protein</fullName>
    </submittedName>
</protein>
<gene>
    <name evidence="2" type="ORF">SAMN05192554_12056</name>
</gene>
<dbReference type="InterPro" id="IPR015943">
    <property type="entry name" value="WD40/YVTN_repeat-like_dom_sf"/>
</dbReference>
<dbReference type="SMART" id="SM00564">
    <property type="entry name" value="PQQ"/>
    <property type="match status" value="7"/>
</dbReference>
<feature type="domain" description="Pyrrolo-quinoline quinone repeat" evidence="1">
    <location>
        <begin position="101"/>
        <end position="251"/>
    </location>
</feature>
<dbReference type="PANTHER" id="PTHR34512">
    <property type="entry name" value="CELL SURFACE PROTEIN"/>
    <property type="match status" value="1"/>
</dbReference>
<evidence type="ECO:0000259" key="1">
    <source>
        <dbReference type="Pfam" id="PF13360"/>
    </source>
</evidence>
<accession>A0A1G9ZHC6</accession>
<dbReference type="InterPro" id="IPR018391">
    <property type="entry name" value="PQQ_b-propeller_rpt"/>
</dbReference>
<dbReference type="PROSITE" id="PS51257">
    <property type="entry name" value="PROKAR_LIPOPROTEIN"/>
    <property type="match status" value="1"/>
</dbReference>
<dbReference type="PANTHER" id="PTHR34512:SF30">
    <property type="entry name" value="OUTER MEMBRANE PROTEIN ASSEMBLY FACTOR BAMB"/>
    <property type="match status" value="1"/>
</dbReference>
<dbReference type="InterPro" id="IPR011047">
    <property type="entry name" value="Quinoprotein_ADH-like_sf"/>
</dbReference>
<dbReference type="PROSITE" id="PS51318">
    <property type="entry name" value="TAT"/>
    <property type="match status" value="1"/>
</dbReference>
<name>A0A1G9ZHC6_9EURY</name>
<dbReference type="InterPro" id="IPR006311">
    <property type="entry name" value="TAT_signal"/>
</dbReference>
<reference evidence="2 3" key="1">
    <citation type="submission" date="2016-10" db="EMBL/GenBank/DDBJ databases">
        <authorList>
            <person name="de Groot N.N."/>
        </authorList>
    </citation>
    <scope>NUCLEOTIDE SEQUENCE [LARGE SCALE GENOMIC DNA]</scope>
    <source>
        <strain evidence="3">EB21,IBRC-M 10013,KCTC 4048</strain>
    </source>
</reference>
<dbReference type="AlphaFoldDB" id="A0A1G9ZHC6"/>
<evidence type="ECO:0000313" key="2">
    <source>
        <dbReference type="EMBL" id="SDN20852.1"/>
    </source>
</evidence>
<evidence type="ECO:0000313" key="3">
    <source>
        <dbReference type="Proteomes" id="UP000199370"/>
    </source>
</evidence>
<keyword evidence="3" id="KW-1185">Reference proteome</keyword>